<proteinExistence type="predicted"/>
<protein>
    <submittedName>
        <fullName evidence="2">Uncharacterized protein</fullName>
    </submittedName>
</protein>
<organism evidence="2 3">
    <name type="scientific">Ooceraea biroi</name>
    <name type="common">Clonal raider ant</name>
    <name type="synonym">Cerapachys biroi</name>
    <dbReference type="NCBI Taxonomy" id="2015173"/>
    <lineage>
        <taxon>Eukaryota</taxon>
        <taxon>Metazoa</taxon>
        <taxon>Ecdysozoa</taxon>
        <taxon>Arthropoda</taxon>
        <taxon>Hexapoda</taxon>
        <taxon>Insecta</taxon>
        <taxon>Pterygota</taxon>
        <taxon>Neoptera</taxon>
        <taxon>Endopterygota</taxon>
        <taxon>Hymenoptera</taxon>
        <taxon>Apocrita</taxon>
        <taxon>Aculeata</taxon>
        <taxon>Formicoidea</taxon>
        <taxon>Formicidae</taxon>
        <taxon>Dorylinae</taxon>
        <taxon>Ooceraea</taxon>
    </lineage>
</organism>
<feature type="compositionally biased region" description="Basic and acidic residues" evidence="1">
    <location>
        <begin position="11"/>
        <end position="21"/>
    </location>
</feature>
<keyword evidence="3" id="KW-1185">Reference proteome</keyword>
<dbReference type="EMBL" id="KK107348">
    <property type="protein sequence ID" value="EZA52199.1"/>
    <property type="molecule type" value="Genomic_DNA"/>
</dbReference>
<evidence type="ECO:0000313" key="2">
    <source>
        <dbReference type="EMBL" id="EZA52199.1"/>
    </source>
</evidence>
<name>A0A026WAZ9_OOCBI</name>
<gene>
    <name evidence="2" type="ORF">X777_08712</name>
</gene>
<reference evidence="2 3" key="1">
    <citation type="journal article" date="2014" name="Curr. Biol.">
        <title>The genome of the clonal raider ant Cerapachys biroi.</title>
        <authorList>
            <person name="Oxley P.R."/>
            <person name="Ji L."/>
            <person name="Fetter-Pruneda I."/>
            <person name="McKenzie S.K."/>
            <person name="Li C."/>
            <person name="Hu H."/>
            <person name="Zhang G."/>
            <person name="Kronauer D.J."/>
        </authorList>
    </citation>
    <scope>NUCLEOTIDE SEQUENCE [LARGE SCALE GENOMIC DNA]</scope>
</reference>
<evidence type="ECO:0000313" key="3">
    <source>
        <dbReference type="Proteomes" id="UP000053097"/>
    </source>
</evidence>
<sequence>MRKKEKLLGCSEKDKEGKLRRGREVVPEQKWSERGWSTLRVIKSRPSRSPLYPPRLYIPPVHPKSTCIRVCGGENPHNIDVARP</sequence>
<evidence type="ECO:0000256" key="1">
    <source>
        <dbReference type="SAM" id="MobiDB-lite"/>
    </source>
</evidence>
<dbReference type="AlphaFoldDB" id="A0A026WAZ9"/>
<dbReference type="Proteomes" id="UP000053097">
    <property type="component" value="Unassembled WGS sequence"/>
</dbReference>
<accession>A0A026WAZ9</accession>
<feature type="region of interest" description="Disordered" evidence="1">
    <location>
        <begin position="1"/>
        <end position="21"/>
    </location>
</feature>